<feature type="compositionally biased region" description="Low complexity" evidence="1">
    <location>
        <begin position="28"/>
        <end position="47"/>
    </location>
</feature>
<evidence type="ECO:0000313" key="3">
    <source>
        <dbReference type="Proteomes" id="UP000253094"/>
    </source>
</evidence>
<organism evidence="2 3">
    <name type="scientific">Sphaerisporangium album</name>
    <dbReference type="NCBI Taxonomy" id="509200"/>
    <lineage>
        <taxon>Bacteria</taxon>
        <taxon>Bacillati</taxon>
        <taxon>Actinomycetota</taxon>
        <taxon>Actinomycetes</taxon>
        <taxon>Streptosporangiales</taxon>
        <taxon>Streptosporangiaceae</taxon>
        <taxon>Sphaerisporangium</taxon>
    </lineage>
</organism>
<dbReference type="Proteomes" id="UP000253094">
    <property type="component" value="Unassembled WGS sequence"/>
</dbReference>
<keyword evidence="3" id="KW-1185">Reference proteome</keyword>
<feature type="region of interest" description="Disordered" evidence="1">
    <location>
        <begin position="1"/>
        <end position="70"/>
    </location>
</feature>
<feature type="compositionally biased region" description="Basic residues" evidence="1">
    <location>
        <begin position="55"/>
        <end position="70"/>
    </location>
</feature>
<dbReference type="EMBL" id="QOIL01000002">
    <property type="protein sequence ID" value="RCG32479.1"/>
    <property type="molecule type" value="Genomic_DNA"/>
</dbReference>
<feature type="compositionally biased region" description="Low complexity" evidence="1">
    <location>
        <begin position="1"/>
        <end position="15"/>
    </location>
</feature>
<comment type="caution">
    <text evidence="2">The sequence shown here is derived from an EMBL/GenBank/DDBJ whole genome shotgun (WGS) entry which is preliminary data.</text>
</comment>
<sequence>MDADGPLTGTGDPLTGPGGPHERAARSPPVVTTATRPGRTPRTPAGRSRCGPVRRPGRTAGRIRGRPGPP</sequence>
<accession>A0A367FRE4</accession>
<evidence type="ECO:0000313" key="2">
    <source>
        <dbReference type="EMBL" id="RCG32479.1"/>
    </source>
</evidence>
<proteinExistence type="predicted"/>
<dbReference type="AlphaFoldDB" id="A0A367FRE4"/>
<name>A0A367FRE4_9ACTN</name>
<protein>
    <submittedName>
        <fullName evidence="2">Uncharacterized protein</fullName>
    </submittedName>
</protein>
<gene>
    <name evidence="2" type="ORF">DQ384_02955</name>
</gene>
<evidence type="ECO:0000256" key="1">
    <source>
        <dbReference type="SAM" id="MobiDB-lite"/>
    </source>
</evidence>
<reference evidence="2 3" key="1">
    <citation type="submission" date="2018-06" db="EMBL/GenBank/DDBJ databases">
        <title>Sphaerisporangium craniellae sp. nov., isolated from a marine sponge in the South China Sea.</title>
        <authorList>
            <person name="Li L."/>
        </authorList>
    </citation>
    <scope>NUCLEOTIDE SEQUENCE [LARGE SCALE GENOMIC DNA]</scope>
    <source>
        <strain evidence="2 3">CCTCC AA 208026</strain>
    </source>
</reference>